<sequence>MKPDLLLVGNATPRMLEAMTGAFTLHRLKEIGDLEAFLTEKGEAIVAVATNGHDGLKPEIMARLPNLKIISCFGVGYDAIDANAAAARGVMVTHTPDVLNADVANTAIMLMLAVSRRVVVDDAYVRAGRWPKEGAAPLRQSIEGKRVGILGLGRIGETIARKLAAFDCEIVYHTRNRKPDTPYRYYGNLVDMAKDVDFLVVITPGGAATRHLVNRAVIDALGPEGTLVNVGRGSVVDEAELVAALKDGRLGAAGLDVFEDEPRVPEALFAMENVVLLPHVGSATVETRRAMGDLTVENLLRFFADGKAVTPVPECKGLQA</sequence>
<dbReference type="GO" id="GO:0005829">
    <property type="term" value="C:cytosol"/>
    <property type="evidence" value="ECO:0007669"/>
    <property type="project" value="TreeGrafter"/>
</dbReference>
<dbReference type="Pfam" id="PF02826">
    <property type="entry name" value="2-Hacid_dh_C"/>
    <property type="match status" value="1"/>
</dbReference>
<dbReference type="InterPro" id="IPR036291">
    <property type="entry name" value="NAD(P)-bd_dom_sf"/>
</dbReference>
<name>A0A839ACU3_9HYPH</name>
<dbReference type="PROSITE" id="PS00065">
    <property type="entry name" value="D_2_HYDROXYACID_DH_1"/>
    <property type="match status" value="1"/>
</dbReference>
<dbReference type="InterPro" id="IPR006139">
    <property type="entry name" value="D-isomer_2_OHA_DH_cat_dom"/>
</dbReference>
<protein>
    <submittedName>
        <fullName evidence="7">2-hydroxyacid dehydrogenase</fullName>
    </submittedName>
</protein>
<dbReference type="PANTHER" id="PTHR10996">
    <property type="entry name" value="2-HYDROXYACID DEHYDROGENASE-RELATED"/>
    <property type="match status" value="1"/>
</dbReference>
<reference evidence="7 8" key="1">
    <citation type="submission" date="2020-07" db="EMBL/GenBank/DDBJ databases">
        <title>Stappia sp., F7233, whole genome shotgun sequencing project.</title>
        <authorList>
            <person name="Jiang S."/>
            <person name="Liu Z.W."/>
            <person name="Du Z.J."/>
        </authorList>
    </citation>
    <scope>NUCLEOTIDE SEQUENCE [LARGE SCALE GENOMIC DNA]</scope>
    <source>
        <strain evidence="7 8">F7233</strain>
    </source>
</reference>
<dbReference type="AlphaFoldDB" id="A0A839ACU3"/>
<proteinExistence type="inferred from homology"/>
<organism evidence="7 8">
    <name type="scientific">Stappia albiluteola</name>
    <dbReference type="NCBI Taxonomy" id="2758565"/>
    <lineage>
        <taxon>Bacteria</taxon>
        <taxon>Pseudomonadati</taxon>
        <taxon>Pseudomonadota</taxon>
        <taxon>Alphaproteobacteria</taxon>
        <taxon>Hyphomicrobiales</taxon>
        <taxon>Stappiaceae</taxon>
        <taxon>Stappia</taxon>
    </lineage>
</organism>
<dbReference type="GO" id="GO:0051287">
    <property type="term" value="F:NAD binding"/>
    <property type="evidence" value="ECO:0007669"/>
    <property type="project" value="InterPro"/>
</dbReference>
<evidence type="ECO:0000313" key="8">
    <source>
        <dbReference type="Proteomes" id="UP000541109"/>
    </source>
</evidence>
<comment type="similarity">
    <text evidence="4">Belongs to the D-isomer specific 2-hydroxyacid dehydrogenase family.</text>
</comment>
<dbReference type="SUPFAM" id="SSF51735">
    <property type="entry name" value="NAD(P)-binding Rossmann-fold domains"/>
    <property type="match status" value="1"/>
</dbReference>
<evidence type="ECO:0000256" key="3">
    <source>
        <dbReference type="ARBA" id="ARBA00023027"/>
    </source>
</evidence>
<accession>A0A839ACU3</accession>
<dbReference type="FunFam" id="3.40.50.720:FF:000213">
    <property type="entry name" value="Putative 2-hydroxyacid dehydrogenase"/>
    <property type="match status" value="1"/>
</dbReference>
<evidence type="ECO:0000256" key="2">
    <source>
        <dbReference type="ARBA" id="ARBA00023002"/>
    </source>
</evidence>
<evidence type="ECO:0000256" key="1">
    <source>
        <dbReference type="ARBA" id="ARBA00022857"/>
    </source>
</evidence>
<dbReference type="Pfam" id="PF00389">
    <property type="entry name" value="2-Hacid_dh"/>
    <property type="match status" value="1"/>
</dbReference>
<gene>
    <name evidence="7" type="ORF">H2509_10595</name>
</gene>
<evidence type="ECO:0000256" key="4">
    <source>
        <dbReference type="RuleBase" id="RU003719"/>
    </source>
</evidence>
<dbReference type="InterPro" id="IPR006140">
    <property type="entry name" value="D-isomer_DH_NAD-bd"/>
</dbReference>
<evidence type="ECO:0000259" key="6">
    <source>
        <dbReference type="Pfam" id="PF02826"/>
    </source>
</evidence>
<dbReference type="RefSeq" id="WP_182165027.1">
    <property type="nucleotide sequence ID" value="NZ_JACFXV010000053.1"/>
</dbReference>
<dbReference type="GO" id="GO:0030267">
    <property type="term" value="F:glyoxylate reductase (NADPH) activity"/>
    <property type="evidence" value="ECO:0007669"/>
    <property type="project" value="TreeGrafter"/>
</dbReference>
<dbReference type="PANTHER" id="PTHR10996:SF178">
    <property type="entry name" value="2-HYDROXYACID DEHYDROGENASE YGL185C-RELATED"/>
    <property type="match status" value="1"/>
</dbReference>
<keyword evidence="3" id="KW-0520">NAD</keyword>
<dbReference type="GO" id="GO:0016618">
    <property type="term" value="F:hydroxypyruvate reductase [NAD(P)H] activity"/>
    <property type="evidence" value="ECO:0007669"/>
    <property type="project" value="TreeGrafter"/>
</dbReference>
<dbReference type="EMBL" id="JACFXV010000053">
    <property type="protein sequence ID" value="MBA5777570.1"/>
    <property type="molecule type" value="Genomic_DNA"/>
</dbReference>
<dbReference type="InterPro" id="IPR050223">
    <property type="entry name" value="D-isomer_2-hydroxyacid_DH"/>
</dbReference>
<comment type="caution">
    <text evidence="7">The sequence shown here is derived from an EMBL/GenBank/DDBJ whole genome shotgun (WGS) entry which is preliminary data.</text>
</comment>
<dbReference type="Gene3D" id="3.40.50.720">
    <property type="entry name" value="NAD(P)-binding Rossmann-like Domain"/>
    <property type="match status" value="2"/>
</dbReference>
<evidence type="ECO:0000259" key="5">
    <source>
        <dbReference type="Pfam" id="PF00389"/>
    </source>
</evidence>
<feature type="domain" description="D-isomer specific 2-hydroxyacid dehydrogenase NAD-binding" evidence="6">
    <location>
        <begin position="108"/>
        <end position="281"/>
    </location>
</feature>
<dbReference type="InterPro" id="IPR029752">
    <property type="entry name" value="D-isomer_DH_CS1"/>
</dbReference>
<feature type="domain" description="D-isomer specific 2-hydroxyacid dehydrogenase catalytic" evidence="5">
    <location>
        <begin position="38"/>
        <end position="312"/>
    </location>
</feature>
<keyword evidence="8" id="KW-1185">Reference proteome</keyword>
<evidence type="ECO:0000313" key="7">
    <source>
        <dbReference type="EMBL" id="MBA5777570.1"/>
    </source>
</evidence>
<keyword evidence="1" id="KW-0521">NADP</keyword>
<dbReference type="SUPFAM" id="SSF52283">
    <property type="entry name" value="Formate/glycerate dehydrogenase catalytic domain-like"/>
    <property type="match status" value="1"/>
</dbReference>
<keyword evidence="2 4" id="KW-0560">Oxidoreductase</keyword>
<dbReference type="Proteomes" id="UP000541109">
    <property type="component" value="Unassembled WGS sequence"/>
</dbReference>
<dbReference type="CDD" id="cd12156">
    <property type="entry name" value="HPPR"/>
    <property type="match status" value="1"/>
</dbReference>